<name>A0ABN8PU51_9CNID</name>
<evidence type="ECO:0000313" key="3">
    <source>
        <dbReference type="Proteomes" id="UP001159405"/>
    </source>
</evidence>
<keyword evidence="3" id="KW-1185">Reference proteome</keyword>
<reference evidence="2 3" key="1">
    <citation type="submission" date="2022-05" db="EMBL/GenBank/DDBJ databases">
        <authorList>
            <consortium name="Genoscope - CEA"/>
            <person name="William W."/>
        </authorList>
    </citation>
    <scope>NUCLEOTIDE SEQUENCE [LARGE SCALE GENOMIC DNA]</scope>
</reference>
<evidence type="ECO:0000256" key="1">
    <source>
        <dbReference type="SAM" id="MobiDB-lite"/>
    </source>
</evidence>
<evidence type="ECO:0000313" key="2">
    <source>
        <dbReference type="EMBL" id="CAH3148793.1"/>
    </source>
</evidence>
<gene>
    <name evidence="2" type="ORF">PLOB_00046849</name>
</gene>
<comment type="caution">
    <text evidence="2">The sequence shown here is derived from an EMBL/GenBank/DDBJ whole genome shotgun (WGS) entry which is preliminary data.</text>
</comment>
<protein>
    <submittedName>
        <fullName evidence="2">Uncharacterized protein</fullName>
    </submittedName>
</protein>
<feature type="region of interest" description="Disordered" evidence="1">
    <location>
        <begin position="1"/>
        <end position="31"/>
    </location>
</feature>
<dbReference type="Proteomes" id="UP001159405">
    <property type="component" value="Unassembled WGS sequence"/>
</dbReference>
<accession>A0ABN8PU51</accession>
<feature type="compositionally biased region" description="Basic and acidic residues" evidence="1">
    <location>
        <begin position="1"/>
        <end position="15"/>
    </location>
</feature>
<proteinExistence type="predicted"/>
<organism evidence="2 3">
    <name type="scientific">Porites lobata</name>
    <dbReference type="NCBI Taxonomy" id="104759"/>
    <lineage>
        <taxon>Eukaryota</taxon>
        <taxon>Metazoa</taxon>
        <taxon>Cnidaria</taxon>
        <taxon>Anthozoa</taxon>
        <taxon>Hexacorallia</taxon>
        <taxon>Scleractinia</taxon>
        <taxon>Fungiina</taxon>
        <taxon>Poritidae</taxon>
        <taxon>Porites</taxon>
    </lineage>
</organism>
<dbReference type="EMBL" id="CALNXK010000085">
    <property type="protein sequence ID" value="CAH3148793.1"/>
    <property type="molecule type" value="Genomic_DNA"/>
</dbReference>
<sequence>MNKEDIRKLQKERNILTKRAQSSNKPKEKIHRILCPSPQPIKVDPDAPNKHFSSTSQRLLESEANTLDFVLDLIYFLPEEHLACSFNLRPVTYSEVMKMLTTQDLTVEPVPIIFLQSILNSVPIS</sequence>